<dbReference type="GO" id="GO:0016987">
    <property type="term" value="F:sigma factor activity"/>
    <property type="evidence" value="ECO:0007669"/>
    <property type="project" value="UniProtKB-KW"/>
</dbReference>
<sequence length="250" mass="28582">MPSGTYWLVLVDELAVEQDWQLTSEVRVRYAKALHALWPIEVAPAKARRICMHYHFDHAVQLMLLDSTHPRYSAGWEEWSGMALRFLHSAGCCAYTDATLATEDLAQITLLELWHSLPSFSFTSRLTTWAHAVVVRTARRIYRDRLVRKRTEQRFVLAAQGTAEEALPEQQHPVALVEADALERLACDLLLKTADERLVRIFLLHARHDLTSEQIAPLVDLHPSRVRSLMKQARGIVRHHPALQAWCAAD</sequence>
<dbReference type="GO" id="GO:0003677">
    <property type="term" value="F:DNA binding"/>
    <property type="evidence" value="ECO:0007669"/>
    <property type="project" value="UniProtKB-KW"/>
</dbReference>
<evidence type="ECO:0000256" key="4">
    <source>
        <dbReference type="ARBA" id="ARBA00023125"/>
    </source>
</evidence>
<dbReference type="NCBIfam" id="TIGR02937">
    <property type="entry name" value="sigma70-ECF"/>
    <property type="match status" value="1"/>
</dbReference>
<comment type="caution">
    <text evidence="7">The sequence shown here is derived from an EMBL/GenBank/DDBJ whole genome shotgun (WGS) entry which is preliminary data.</text>
</comment>
<feature type="domain" description="RNA polymerase sigma-70 region 2" evidence="6">
    <location>
        <begin position="95"/>
        <end position="145"/>
    </location>
</feature>
<dbReference type="Pfam" id="PF04542">
    <property type="entry name" value="Sigma70_r2"/>
    <property type="match status" value="1"/>
</dbReference>
<proteinExistence type="inferred from homology"/>
<evidence type="ECO:0000256" key="3">
    <source>
        <dbReference type="ARBA" id="ARBA00023082"/>
    </source>
</evidence>
<dbReference type="EMBL" id="RSAS01000372">
    <property type="protein sequence ID" value="RRR72821.1"/>
    <property type="molecule type" value="Genomic_DNA"/>
</dbReference>
<accession>A0A426U0Y0</accession>
<evidence type="ECO:0000256" key="2">
    <source>
        <dbReference type="ARBA" id="ARBA00023015"/>
    </source>
</evidence>
<dbReference type="PANTHER" id="PTHR43133">
    <property type="entry name" value="RNA POLYMERASE ECF-TYPE SIGMA FACTO"/>
    <property type="match status" value="1"/>
</dbReference>
<dbReference type="SUPFAM" id="SSF88659">
    <property type="entry name" value="Sigma3 and sigma4 domains of RNA polymerase sigma factors"/>
    <property type="match status" value="1"/>
</dbReference>
<keyword evidence="4" id="KW-0238">DNA-binding</keyword>
<evidence type="ECO:0000313" key="8">
    <source>
        <dbReference type="Proteomes" id="UP000280307"/>
    </source>
</evidence>
<keyword evidence="2" id="KW-0805">Transcription regulation</keyword>
<evidence type="ECO:0000256" key="1">
    <source>
        <dbReference type="ARBA" id="ARBA00010641"/>
    </source>
</evidence>
<evidence type="ECO:0000313" key="7">
    <source>
        <dbReference type="EMBL" id="RRR72821.1"/>
    </source>
</evidence>
<gene>
    <name evidence="7" type="ORF">EI684_09625</name>
</gene>
<dbReference type="InterPro" id="IPR013324">
    <property type="entry name" value="RNA_pol_sigma_r3/r4-like"/>
</dbReference>
<evidence type="ECO:0000256" key="5">
    <source>
        <dbReference type="ARBA" id="ARBA00023163"/>
    </source>
</evidence>
<dbReference type="Gene3D" id="1.10.1740.10">
    <property type="match status" value="1"/>
</dbReference>
<dbReference type="SUPFAM" id="SSF88946">
    <property type="entry name" value="Sigma2 domain of RNA polymerase sigma factors"/>
    <property type="match status" value="1"/>
</dbReference>
<dbReference type="Proteomes" id="UP000280307">
    <property type="component" value="Unassembled WGS sequence"/>
</dbReference>
<protein>
    <submittedName>
        <fullName evidence="7">RNA polymerase sigma factor</fullName>
    </submittedName>
</protein>
<organism evidence="7 8">
    <name type="scientific">Candidatus Viridilinea halotolerans</name>
    <dbReference type="NCBI Taxonomy" id="2491704"/>
    <lineage>
        <taxon>Bacteria</taxon>
        <taxon>Bacillati</taxon>
        <taxon>Chloroflexota</taxon>
        <taxon>Chloroflexia</taxon>
        <taxon>Chloroflexales</taxon>
        <taxon>Chloroflexineae</taxon>
        <taxon>Oscillochloridaceae</taxon>
        <taxon>Candidatus Viridilinea</taxon>
    </lineage>
</organism>
<comment type="similarity">
    <text evidence="1">Belongs to the sigma-70 factor family. ECF subfamily.</text>
</comment>
<dbReference type="GO" id="GO:0006352">
    <property type="term" value="P:DNA-templated transcription initiation"/>
    <property type="evidence" value="ECO:0007669"/>
    <property type="project" value="InterPro"/>
</dbReference>
<dbReference type="AlphaFoldDB" id="A0A426U0Y0"/>
<dbReference type="InterPro" id="IPR007627">
    <property type="entry name" value="RNA_pol_sigma70_r2"/>
</dbReference>
<dbReference type="InterPro" id="IPR039425">
    <property type="entry name" value="RNA_pol_sigma-70-like"/>
</dbReference>
<evidence type="ECO:0000259" key="6">
    <source>
        <dbReference type="Pfam" id="PF04542"/>
    </source>
</evidence>
<dbReference type="InterPro" id="IPR014284">
    <property type="entry name" value="RNA_pol_sigma-70_dom"/>
</dbReference>
<reference evidence="7 8" key="1">
    <citation type="submission" date="2018-12" db="EMBL/GenBank/DDBJ databases">
        <title>Genome Sequence of Candidatus Viridilinea halotolerans isolated from saline sulfide-rich spring.</title>
        <authorList>
            <person name="Grouzdev D.S."/>
            <person name="Burganskaya E.I."/>
            <person name="Krutkina M.S."/>
            <person name="Sukhacheva M.V."/>
            <person name="Gorlenko V.M."/>
        </authorList>
    </citation>
    <scope>NUCLEOTIDE SEQUENCE [LARGE SCALE GENOMIC DNA]</scope>
    <source>
        <strain evidence="7">Chok-6</strain>
    </source>
</reference>
<keyword evidence="3" id="KW-0731">Sigma factor</keyword>
<keyword evidence="5" id="KW-0804">Transcription</keyword>
<dbReference type="InterPro" id="IPR013325">
    <property type="entry name" value="RNA_pol_sigma_r2"/>
</dbReference>
<dbReference type="PANTHER" id="PTHR43133:SF8">
    <property type="entry name" value="RNA POLYMERASE SIGMA FACTOR HI_1459-RELATED"/>
    <property type="match status" value="1"/>
</dbReference>
<name>A0A426U0Y0_9CHLR</name>